<dbReference type="Proteomes" id="UP000075886">
    <property type="component" value="Unassembled WGS sequence"/>
</dbReference>
<evidence type="ECO:0000256" key="1">
    <source>
        <dbReference type="SAM" id="SignalP"/>
    </source>
</evidence>
<reference evidence="3" key="1">
    <citation type="submission" date="2014-01" db="EMBL/GenBank/DDBJ databases">
        <title>The Genome Sequence of Anopheles farauti FAR1 (V2).</title>
        <authorList>
            <consortium name="The Broad Institute Genomics Platform"/>
            <person name="Neafsey D.E."/>
            <person name="Besansky N."/>
            <person name="Howell P."/>
            <person name="Walton C."/>
            <person name="Young S.K."/>
            <person name="Zeng Q."/>
            <person name="Gargeya S."/>
            <person name="Fitzgerald M."/>
            <person name="Haas B."/>
            <person name="Abouelleil A."/>
            <person name="Allen A.W."/>
            <person name="Alvarado L."/>
            <person name="Arachchi H.M."/>
            <person name="Berlin A.M."/>
            <person name="Chapman S.B."/>
            <person name="Gainer-Dewar J."/>
            <person name="Goldberg J."/>
            <person name="Griggs A."/>
            <person name="Gujja S."/>
            <person name="Hansen M."/>
            <person name="Howarth C."/>
            <person name="Imamovic A."/>
            <person name="Ireland A."/>
            <person name="Larimer J."/>
            <person name="McCowan C."/>
            <person name="Murphy C."/>
            <person name="Pearson M."/>
            <person name="Poon T.W."/>
            <person name="Priest M."/>
            <person name="Roberts A."/>
            <person name="Saif S."/>
            <person name="Shea T."/>
            <person name="Sisk P."/>
            <person name="Sykes S."/>
            <person name="Wortman J."/>
            <person name="Nusbaum C."/>
            <person name="Birren B."/>
        </authorList>
    </citation>
    <scope>NUCLEOTIDE SEQUENCE [LARGE SCALE GENOMIC DNA]</scope>
    <source>
        <strain evidence="3">FAR1</strain>
    </source>
</reference>
<evidence type="ECO:0000313" key="2">
    <source>
        <dbReference type="EnsemblMetazoa" id="AFAF013651-PA"/>
    </source>
</evidence>
<proteinExistence type="predicted"/>
<dbReference type="STRING" id="69004.A0A182QNC4"/>
<dbReference type="VEuPathDB" id="VectorBase:AFAF013651"/>
<keyword evidence="3" id="KW-1185">Reference proteome</keyword>
<dbReference type="AlphaFoldDB" id="A0A182QNC4"/>
<reference evidence="2" key="2">
    <citation type="submission" date="2020-05" db="UniProtKB">
        <authorList>
            <consortium name="EnsemblMetazoa"/>
        </authorList>
    </citation>
    <scope>IDENTIFICATION</scope>
    <source>
        <strain evidence="2">FAR1</strain>
    </source>
</reference>
<feature type="signal peptide" evidence="1">
    <location>
        <begin position="1"/>
        <end position="36"/>
    </location>
</feature>
<dbReference type="EnsemblMetazoa" id="AFAF013651-RA">
    <property type="protein sequence ID" value="AFAF013651-PA"/>
    <property type="gene ID" value="AFAF013651"/>
</dbReference>
<keyword evidence="1" id="KW-0732">Signal</keyword>
<sequence length="190" mass="19986">MSRSRGLRSSTPMSVARLMLALSLALFVSFAAGSSARVHRTARDATDAGGREHHAGGSLVSCERVNNFFSSINVTVNAASQEPSQRNVAWSAPFASILVSAGTTVGSIESSKRTKTNRAGYLRPDPFRRKVEGSQGLAVQQQQQQYEDLPVSQPAWKWSGPYAGVGTDGGGGGAVFLSCAELILAVSVSV</sequence>
<accession>A0A182QNC4</accession>
<dbReference type="EMBL" id="AXCN02000443">
    <property type="status" value="NOT_ANNOTATED_CDS"/>
    <property type="molecule type" value="Genomic_DNA"/>
</dbReference>
<organism evidence="2 3">
    <name type="scientific">Anopheles farauti</name>
    <dbReference type="NCBI Taxonomy" id="69004"/>
    <lineage>
        <taxon>Eukaryota</taxon>
        <taxon>Metazoa</taxon>
        <taxon>Ecdysozoa</taxon>
        <taxon>Arthropoda</taxon>
        <taxon>Hexapoda</taxon>
        <taxon>Insecta</taxon>
        <taxon>Pterygota</taxon>
        <taxon>Neoptera</taxon>
        <taxon>Endopterygota</taxon>
        <taxon>Diptera</taxon>
        <taxon>Nematocera</taxon>
        <taxon>Culicoidea</taxon>
        <taxon>Culicidae</taxon>
        <taxon>Anophelinae</taxon>
        <taxon>Anopheles</taxon>
    </lineage>
</organism>
<protein>
    <submittedName>
        <fullName evidence="2">Uncharacterized protein</fullName>
    </submittedName>
</protein>
<name>A0A182QNC4_9DIPT</name>
<feature type="chain" id="PRO_5008133217" evidence="1">
    <location>
        <begin position="37"/>
        <end position="190"/>
    </location>
</feature>
<evidence type="ECO:0000313" key="3">
    <source>
        <dbReference type="Proteomes" id="UP000075886"/>
    </source>
</evidence>